<dbReference type="Proteomes" id="UP000037035">
    <property type="component" value="Unassembled WGS sequence"/>
</dbReference>
<comment type="caution">
    <text evidence="1">The sequence shown here is derived from an EMBL/GenBank/DDBJ whole genome shotgun (WGS) entry which is preliminary data.</text>
</comment>
<dbReference type="AlphaFoldDB" id="A0A0L6VFE3"/>
<accession>A0A0L6VFE3</accession>
<sequence>MSQGLGIAKNGKLKASKWYSLQLSNKSANIVPKHHYALNIPDQLQWWGQWMVLSEFPGERLIGVFKNVIQTITQVSCSHFSLSFKVLIFSTNQSKKAKPL</sequence>
<gene>
    <name evidence="1" type="ORF">VP01_1729g1</name>
</gene>
<dbReference type="VEuPathDB" id="FungiDB:VP01_1729g1"/>
<protein>
    <submittedName>
        <fullName evidence="1">Uncharacterized protein</fullName>
    </submittedName>
</protein>
<name>A0A0L6VFE3_9BASI</name>
<dbReference type="EMBL" id="LAVV01006536">
    <property type="protein sequence ID" value="KNZ59449.1"/>
    <property type="molecule type" value="Genomic_DNA"/>
</dbReference>
<organism evidence="1 2">
    <name type="scientific">Puccinia sorghi</name>
    <dbReference type="NCBI Taxonomy" id="27349"/>
    <lineage>
        <taxon>Eukaryota</taxon>
        <taxon>Fungi</taxon>
        <taxon>Dikarya</taxon>
        <taxon>Basidiomycota</taxon>
        <taxon>Pucciniomycotina</taxon>
        <taxon>Pucciniomycetes</taxon>
        <taxon>Pucciniales</taxon>
        <taxon>Pucciniaceae</taxon>
        <taxon>Puccinia</taxon>
    </lineage>
</organism>
<evidence type="ECO:0000313" key="2">
    <source>
        <dbReference type="Proteomes" id="UP000037035"/>
    </source>
</evidence>
<dbReference type="OrthoDB" id="3239894at2759"/>
<proteinExistence type="predicted"/>
<reference evidence="1 2" key="1">
    <citation type="submission" date="2015-08" db="EMBL/GenBank/DDBJ databases">
        <title>Next Generation Sequencing and Analysis of the Genome of Puccinia sorghi L Schw, the Causal Agent of Maize Common Rust.</title>
        <authorList>
            <person name="Rochi L."/>
            <person name="Burguener G."/>
            <person name="Darino M."/>
            <person name="Turjanski A."/>
            <person name="Kreff E."/>
            <person name="Dieguez M.J."/>
            <person name="Sacco F."/>
        </authorList>
    </citation>
    <scope>NUCLEOTIDE SEQUENCE [LARGE SCALE GENOMIC DNA]</scope>
    <source>
        <strain evidence="1 2">RO10H11247</strain>
    </source>
</reference>
<keyword evidence="2" id="KW-1185">Reference proteome</keyword>
<evidence type="ECO:0000313" key="1">
    <source>
        <dbReference type="EMBL" id="KNZ59449.1"/>
    </source>
</evidence>